<accession>A0ACC6KH66</accession>
<organism evidence="1 2">
    <name type="scientific">Deinococcus soli</name>
    <name type="common">ex Cha et al. 2016</name>
    <dbReference type="NCBI Taxonomy" id="1309411"/>
    <lineage>
        <taxon>Bacteria</taxon>
        <taxon>Thermotogati</taxon>
        <taxon>Deinococcota</taxon>
        <taxon>Deinococci</taxon>
        <taxon>Deinococcales</taxon>
        <taxon>Deinococcaceae</taxon>
        <taxon>Deinococcus</taxon>
    </lineage>
</organism>
<dbReference type="EMBL" id="JAVDTP010000005">
    <property type="protein sequence ID" value="MDR6751909.1"/>
    <property type="molecule type" value="Genomic_DNA"/>
</dbReference>
<name>A0ACC6KH66_9DEIO</name>
<proteinExistence type="predicted"/>
<gene>
    <name evidence="1" type="ORF">J2Y01_002410</name>
</gene>
<evidence type="ECO:0000313" key="1">
    <source>
        <dbReference type="EMBL" id="MDR6751909.1"/>
    </source>
</evidence>
<keyword evidence="2" id="KW-1185">Reference proteome</keyword>
<sequence length="68" mass="7222">MEGRVKHNVSALVTLRNCKLTVPVEAASEEEATEKLRAAIEGGWHGDLVLAAAAANGDMDVTDVFIDD</sequence>
<protein>
    <submittedName>
        <fullName evidence="1">Thioester reductase-like protein</fullName>
    </submittedName>
</protein>
<dbReference type="Proteomes" id="UP001252370">
    <property type="component" value="Unassembled WGS sequence"/>
</dbReference>
<reference evidence="1" key="1">
    <citation type="submission" date="2023-07" db="EMBL/GenBank/DDBJ databases">
        <title>Sorghum-associated microbial communities from plants grown in Nebraska, USA.</title>
        <authorList>
            <person name="Schachtman D."/>
        </authorList>
    </citation>
    <scope>NUCLEOTIDE SEQUENCE</scope>
    <source>
        <strain evidence="1">BE73</strain>
    </source>
</reference>
<comment type="caution">
    <text evidence="1">The sequence shown here is derived from an EMBL/GenBank/DDBJ whole genome shotgun (WGS) entry which is preliminary data.</text>
</comment>
<evidence type="ECO:0000313" key="2">
    <source>
        <dbReference type="Proteomes" id="UP001252370"/>
    </source>
</evidence>